<keyword evidence="2 5" id="KW-0812">Transmembrane</keyword>
<dbReference type="RefSeq" id="WP_044638527.1">
    <property type="nucleotide sequence ID" value="NZ_CP007202.1"/>
</dbReference>
<evidence type="ECO:0000313" key="7">
    <source>
        <dbReference type="EMBL" id="AJR03796.1"/>
    </source>
</evidence>
<keyword evidence="3 5" id="KW-1133">Transmembrane helix</keyword>
<evidence type="ECO:0000256" key="5">
    <source>
        <dbReference type="SAM" id="Phobius"/>
    </source>
</evidence>
<feature type="transmembrane region" description="Helical" evidence="5">
    <location>
        <begin position="407"/>
        <end position="435"/>
    </location>
</feature>
<organism evidence="7 8">
    <name type="scientific">Siansivirga zeaxanthinifaciens CC-SAMT-1</name>
    <dbReference type="NCBI Taxonomy" id="1454006"/>
    <lineage>
        <taxon>Bacteria</taxon>
        <taxon>Pseudomonadati</taxon>
        <taxon>Bacteroidota</taxon>
        <taxon>Flavobacteriia</taxon>
        <taxon>Flavobacteriales</taxon>
        <taxon>Flavobacteriaceae</taxon>
        <taxon>Siansivirga</taxon>
    </lineage>
</organism>
<proteinExistence type="predicted"/>
<evidence type="ECO:0000256" key="2">
    <source>
        <dbReference type="ARBA" id="ARBA00022692"/>
    </source>
</evidence>
<dbReference type="KEGG" id="sze:AW14_09385"/>
<comment type="subcellular location">
    <subcellularLocation>
        <location evidence="1">Membrane</location>
        <topology evidence="1">Multi-pass membrane protein</topology>
    </subcellularLocation>
</comment>
<feature type="transmembrane region" description="Helical" evidence="5">
    <location>
        <begin position="161"/>
        <end position="180"/>
    </location>
</feature>
<feature type="transmembrane region" description="Helical" evidence="5">
    <location>
        <begin position="100"/>
        <end position="121"/>
    </location>
</feature>
<reference evidence="7 8" key="1">
    <citation type="submission" date="2014-02" db="EMBL/GenBank/DDBJ databases">
        <authorList>
            <person name="Young C.-C."/>
            <person name="Hameed A."/>
            <person name="Huang H.-C."/>
            <person name="Shahina M."/>
        </authorList>
    </citation>
    <scope>NUCLEOTIDE SEQUENCE [LARGE SCALE GENOMIC DNA]</scope>
    <source>
        <strain evidence="7 8">CC-SAMT-1</strain>
    </source>
</reference>
<keyword evidence="4 5" id="KW-0472">Membrane</keyword>
<feature type="transmembrane region" description="Helical" evidence="5">
    <location>
        <begin position="234"/>
        <end position="267"/>
    </location>
</feature>
<keyword evidence="8" id="KW-1185">Reference proteome</keyword>
<dbReference type="InterPro" id="IPR007016">
    <property type="entry name" value="O-antigen_ligase-rel_domated"/>
</dbReference>
<evidence type="ECO:0000259" key="6">
    <source>
        <dbReference type="Pfam" id="PF04932"/>
    </source>
</evidence>
<dbReference type="HOGENOM" id="CLU_605137_0_0_10"/>
<dbReference type="STRING" id="1454006.AW14_09385"/>
<evidence type="ECO:0000313" key="8">
    <source>
        <dbReference type="Proteomes" id="UP000032229"/>
    </source>
</evidence>
<protein>
    <submittedName>
        <fullName evidence="7">Membrane protein</fullName>
    </submittedName>
</protein>
<dbReference type="PANTHER" id="PTHR37422">
    <property type="entry name" value="TEICHURONIC ACID BIOSYNTHESIS PROTEIN TUAE"/>
    <property type="match status" value="1"/>
</dbReference>
<feature type="transmembrane region" description="Helical" evidence="5">
    <location>
        <begin position="279"/>
        <end position="299"/>
    </location>
</feature>
<dbReference type="PANTHER" id="PTHR37422:SF13">
    <property type="entry name" value="LIPOPOLYSACCHARIDE BIOSYNTHESIS PROTEIN PA4999-RELATED"/>
    <property type="match status" value="1"/>
</dbReference>
<dbReference type="OrthoDB" id="1118890at2"/>
<dbReference type="InterPro" id="IPR051533">
    <property type="entry name" value="WaaL-like"/>
</dbReference>
<feature type="transmembrane region" description="Helical" evidence="5">
    <location>
        <begin position="376"/>
        <end position="395"/>
    </location>
</feature>
<dbReference type="EMBL" id="CP007202">
    <property type="protein sequence ID" value="AJR03796.1"/>
    <property type="molecule type" value="Genomic_DNA"/>
</dbReference>
<name>A0A0C5VXH4_9FLAO</name>
<evidence type="ECO:0000256" key="4">
    <source>
        <dbReference type="ARBA" id="ARBA00023136"/>
    </source>
</evidence>
<gene>
    <name evidence="7" type="ORF">AW14_09385</name>
</gene>
<sequence>MQNNYFKILGIHVIIGIVIYYSRAIGDLYFFSMVVYLFYRITNAPQSLKPYEVVMACTYVLASEVILRMTNSSLFYEASKYLVIIFCLIGILYKGFQARALLYLFYIILLIPGIYVSLYLLDISANIRKAVAFNLSGPVCLGVSAMFCYGVSITRKQLGQIINFGIYPLVSTLVFIIMYNPDVSLIATGTSSNFAASGGFGPNQVSTVLGLGAFFMSVKFFYYSKTPLERYLNLVLFLLFSFRAIVTFSRGGVLTAIIMILFFILYQYRKMDKKNKTKMLVSVFLFLGMAAATWVYSTIETNGFIEKRYANENARGIEKEDVTTGRGTLFAREVAEFLENPLFGVGVGRIKDIRFQKTGIHAASHNEMSRIISEHGLFGILAFSILLLAPLFFRFGDRSNVLFFSFYFFWLLTINHSAMRIAAPAFIYGLSLIHVTNDKPRLHRQQAEK</sequence>
<feature type="transmembrane region" description="Helical" evidence="5">
    <location>
        <begin position="200"/>
        <end position="222"/>
    </location>
</feature>
<accession>A0A0C5VXH4</accession>
<evidence type="ECO:0000256" key="3">
    <source>
        <dbReference type="ARBA" id="ARBA00022989"/>
    </source>
</evidence>
<evidence type="ECO:0000256" key="1">
    <source>
        <dbReference type="ARBA" id="ARBA00004141"/>
    </source>
</evidence>
<dbReference type="GO" id="GO:0016020">
    <property type="term" value="C:membrane"/>
    <property type="evidence" value="ECO:0007669"/>
    <property type="project" value="UniProtKB-SubCell"/>
</dbReference>
<dbReference type="PATRIC" id="fig|1454006.5.peg.1856"/>
<feature type="transmembrane region" description="Helical" evidence="5">
    <location>
        <begin position="75"/>
        <end position="93"/>
    </location>
</feature>
<feature type="domain" description="O-antigen ligase-related" evidence="6">
    <location>
        <begin position="236"/>
        <end position="383"/>
    </location>
</feature>
<dbReference type="AlphaFoldDB" id="A0A0C5VXH4"/>
<feature type="transmembrane region" description="Helical" evidence="5">
    <location>
        <begin position="127"/>
        <end position="149"/>
    </location>
</feature>
<dbReference type="Proteomes" id="UP000032229">
    <property type="component" value="Chromosome"/>
</dbReference>
<feature type="transmembrane region" description="Helical" evidence="5">
    <location>
        <begin position="6"/>
        <end position="39"/>
    </location>
</feature>
<dbReference type="Pfam" id="PF04932">
    <property type="entry name" value="Wzy_C"/>
    <property type="match status" value="1"/>
</dbReference>